<keyword evidence="2" id="KW-0472">Membrane</keyword>
<feature type="transmembrane region" description="Helical" evidence="2">
    <location>
        <begin position="126"/>
        <end position="159"/>
    </location>
</feature>
<gene>
    <name evidence="3" type="ORF">GCM10009533_16770</name>
</gene>
<accession>A0ABP3MGD1</accession>
<feature type="transmembrane region" description="Helical" evidence="2">
    <location>
        <begin position="36"/>
        <end position="63"/>
    </location>
</feature>
<keyword evidence="2" id="KW-1133">Transmembrane helix</keyword>
<organism evidence="3 4">
    <name type="scientific">Saccharopolyspora erythraea</name>
    <name type="common">Streptomyces erythraeus</name>
    <dbReference type="NCBI Taxonomy" id="1836"/>
    <lineage>
        <taxon>Bacteria</taxon>
        <taxon>Bacillati</taxon>
        <taxon>Actinomycetota</taxon>
        <taxon>Actinomycetes</taxon>
        <taxon>Pseudonocardiales</taxon>
        <taxon>Pseudonocardiaceae</taxon>
        <taxon>Saccharopolyspora</taxon>
    </lineage>
</organism>
<dbReference type="InterPro" id="IPR025498">
    <property type="entry name" value="DUF4389"/>
</dbReference>
<evidence type="ECO:0000313" key="4">
    <source>
        <dbReference type="Proteomes" id="UP001500729"/>
    </source>
</evidence>
<sequence>MSEPGGQPGETRPPFLPEVQIEGPGPQRRWTVLVRLILLIPHFIVLYAVGIAAAVVSVLGWFAALFTARLPPWIADFLVLYVGYRTRVGAYLTLLVDSYPQFLTTAIGYPVRVDIRPGRLNRAAVFFRLILVIPAAVVAAVLAHGWAVLAFFLWLAVLIAGRTPRPVFGASAAFVRYDLRVQSYWSLLTDSYPKRLFGDGGSAEEGARAQGTRPLTLSTGARVLLIAFIVLGVLGLLATGISSALHEPEPEYYQYHEYEIAPLV</sequence>
<comment type="caution">
    <text evidence="3">The sequence shown here is derived from an EMBL/GenBank/DDBJ whole genome shotgun (WGS) entry which is preliminary data.</text>
</comment>
<reference evidence="4" key="1">
    <citation type="journal article" date="2019" name="Int. J. Syst. Evol. Microbiol.">
        <title>The Global Catalogue of Microorganisms (GCM) 10K type strain sequencing project: providing services to taxonomists for standard genome sequencing and annotation.</title>
        <authorList>
            <consortium name="The Broad Institute Genomics Platform"/>
            <consortium name="The Broad Institute Genome Sequencing Center for Infectious Disease"/>
            <person name="Wu L."/>
            <person name="Ma J."/>
        </authorList>
    </citation>
    <scope>NUCLEOTIDE SEQUENCE [LARGE SCALE GENOMIC DNA]</scope>
    <source>
        <strain evidence="4">JCM 10303</strain>
    </source>
</reference>
<keyword evidence="2" id="KW-0812">Transmembrane</keyword>
<keyword evidence="4" id="KW-1185">Reference proteome</keyword>
<evidence type="ECO:0008006" key="5">
    <source>
        <dbReference type="Google" id="ProtNLM"/>
    </source>
</evidence>
<dbReference type="Pfam" id="PF14333">
    <property type="entry name" value="DUF4389"/>
    <property type="match status" value="2"/>
</dbReference>
<protein>
    <recommendedName>
        <fullName evidence="5">Transmembrane protein</fullName>
    </recommendedName>
</protein>
<proteinExistence type="predicted"/>
<dbReference type="RefSeq" id="WP_011873487.1">
    <property type="nucleotide sequence ID" value="NZ_BAAAGS010000008.1"/>
</dbReference>
<feature type="region of interest" description="Disordered" evidence="1">
    <location>
        <begin position="1"/>
        <end position="22"/>
    </location>
</feature>
<evidence type="ECO:0000256" key="1">
    <source>
        <dbReference type="SAM" id="MobiDB-lite"/>
    </source>
</evidence>
<evidence type="ECO:0000256" key="2">
    <source>
        <dbReference type="SAM" id="Phobius"/>
    </source>
</evidence>
<evidence type="ECO:0000313" key="3">
    <source>
        <dbReference type="EMBL" id="GAA0518321.1"/>
    </source>
</evidence>
<feature type="transmembrane region" description="Helical" evidence="2">
    <location>
        <begin position="223"/>
        <end position="245"/>
    </location>
</feature>
<dbReference type="EMBL" id="BAAAGS010000008">
    <property type="protein sequence ID" value="GAA0518321.1"/>
    <property type="molecule type" value="Genomic_DNA"/>
</dbReference>
<name>A0ABP3MGD1_SACER</name>
<dbReference type="Proteomes" id="UP001500729">
    <property type="component" value="Unassembled WGS sequence"/>
</dbReference>